<feature type="coiled-coil region" evidence="3">
    <location>
        <begin position="426"/>
        <end position="472"/>
    </location>
</feature>
<protein>
    <submittedName>
        <fullName evidence="6">Recombinase family protein</fullName>
    </submittedName>
</protein>
<organism evidence="6 7">
    <name type="scientific">Roseomonas indoligenes</name>
    <dbReference type="NCBI Taxonomy" id="2820811"/>
    <lineage>
        <taxon>Bacteria</taxon>
        <taxon>Pseudomonadati</taxon>
        <taxon>Pseudomonadota</taxon>
        <taxon>Alphaproteobacteria</taxon>
        <taxon>Acetobacterales</taxon>
        <taxon>Roseomonadaceae</taxon>
        <taxon>Roseomonas</taxon>
    </lineage>
</organism>
<dbReference type="EMBL" id="JAGIZA010000004">
    <property type="protein sequence ID" value="MBP0492783.1"/>
    <property type="molecule type" value="Genomic_DNA"/>
</dbReference>
<dbReference type="PANTHER" id="PTHR30461:SF2">
    <property type="entry name" value="SERINE RECOMBINASE PINE-RELATED"/>
    <property type="match status" value="1"/>
</dbReference>
<dbReference type="PROSITE" id="PS51736">
    <property type="entry name" value="RECOMBINASES_3"/>
    <property type="match status" value="1"/>
</dbReference>
<evidence type="ECO:0000256" key="2">
    <source>
        <dbReference type="ARBA" id="ARBA00023172"/>
    </source>
</evidence>
<accession>A0A940MRP3</accession>
<dbReference type="RefSeq" id="WP_209372599.1">
    <property type="nucleotide sequence ID" value="NZ_JAGIZA010000004.1"/>
</dbReference>
<evidence type="ECO:0000313" key="7">
    <source>
        <dbReference type="Proteomes" id="UP000677537"/>
    </source>
</evidence>
<evidence type="ECO:0000256" key="1">
    <source>
        <dbReference type="ARBA" id="ARBA00023125"/>
    </source>
</evidence>
<evidence type="ECO:0000259" key="5">
    <source>
        <dbReference type="PROSITE" id="PS51737"/>
    </source>
</evidence>
<keyword evidence="7" id="KW-1185">Reference proteome</keyword>
<dbReference type="InterPro" id="IPR050639">
    <property type="entry name" value="SSR_resolvase"/>
</dbReference>
<dbReference type="GO" id="GO:0000150">
    <property type="term" value="F:DNA strand exchange activity"/>
    <property type="evidence" value="ECO:0007669"/>
    <property type="project" value="InterPro"/>
</dbReference>
<dbReference type="CDD" id="cd00338">
    <property type="entry name" value="Ser_Recombinase"/>
    <property type="match status" value="1"/>
</dbReference>
<feature type="domain" description="Resolvase/invertase-type recombinase catalytic" evidence="4">
    <location>
        <begin position="7"/>
        <end position="168"/>
    </location>
</feature>
<feature type="domain" description="Recombinase" evidence="5">
    <location>
        <begin position="178"/>
        <end position="304"/>
    </location>
</feature>
<reference evidence="6" key="1">
    <citation type="submission" date="2021-03" db="EMBL/GenBank/DDBJ databases">
        <authorList>
            <person name="So Y."/>
        </authorList>
    </citation>
    <scope>NUCLEOTIDE SEQUENCE</scope>
    <source>
        <strain evidence="6">SG15</strain>
    </source>
</reference>
<sequence>MAAVTVRAFSYLRFSSAEQAKGDSLRRQSTLAADYALSHGLELDESLTFQDLGVSAFRGTNARTGALGAFLRAVDMGVVPAGSYLLVESLDRVSRQDPWDAMPVFQQIINAGITLVSLQDRKVYSREELRANPLKIMESLFVMIRANEESATKGRRLRAAWSQKRATAATKPLTAKCPSWLRLDPQTRRFEVIEERAAVVRRIFDEAARGESLNGITTRLNQDGIAPFGIPNRETRDFWGRSTVAKIIDSPAAGGIFVPHRIEHVEGNKRRIPQDAITGYFPAVVPSDVFEIVRAQRGGRPAPKTRAATGVRNLVAGLATCPACGSTMTRVNKGTATPGKAGRDRLTCVSAKARRCAAPSAVLVDVEDALRRHAQAIFDEAPRGEDEVLTALDRAAMAVEASEARLSGALDALIASPGSSALRFRVDDLEAQRDQARKTLQGLQGIARASGVPMVENRLKRLRDALADATAEPDAVNGLLREALTEVQVDGATGVATLHWRQGGKTEVVFGWGKPGASPRGKV</sequence>
<dbReference type="PROSITE" id="PS51737">
    <property type="entry name" value="RECOMBINASE_DNA_BIND"/>
    <property type="match status" value="1"/>
</dbReference>
<dbReference type="PANTHER" id="PTHR30461">
    <property type="entry name" value="DNA-INVERTASE FROM LAMBDOID PROPHAGE"/>
    <property type="match status" value="1"/>
</dbReference>
<dbReference type="InterPro" id="IPR006119">
    <property type="entry name" value="Resolv_N"/>
</dbReference>
<dbReference type="InterPro" id="IPR036162">
    <property type="entry name" value="Resolvase-like_N_sf"/>
</dbReference>
<dbReference type="InterPro" id="IPR011109">
    <property type="entry name" value="DNA_bind_recombinase_dom"/>
</dbReference>
<dbReference type="Gene3D" id="3.40.50.1390">
    <property type="entry name" value="Resolvase, N-terminal catalytic domain"/>
    <property type="match status" value="1"/>
</dbReference>
<dbReference type="AlphaFoldDB" id="A0A940MRP3"/>
<evidence type="ECO:0000256" key="3">
    <source>
        <dbReference type="SAM" id="Coils"/>
    </source>
</evidence>
<keyword evidence="2" id="KW-0233">DNA recombination</keyword>
<name>A0A940MRP3_9PROT</name>
<dbReference type="Pfam" id="PF07508">
    <property type="entry name" value="Recombinase"/>
    <property type="match status" value="1"/>
</dbReference>
<keyword evidence="3" id="KW-0175">Coiled coil</keyword>
<dbReference type="SUPFAM" id="SSF53041">
    <property type="entry name" value="Resolvase-like"/>
    <property type="match status" value="1"/>
</dbReference>
<gene>
    <name evidence="6" type="ORF">J5Y10_08320</name>
</gene>
<dbReference type="SMART" id="SM00857">
    <property type="entry name" value="Resolvase"/>
    <property type="match status" value="1"/>
</dbReference>
<dbReference type="Gene3D" id="3.90.1750.20">
    <property type="entry name" value="Putative Large Serine Recombinase, Chain B, Domain 2"/>
    <property type="match status" value="1"/>
</dbReference>
<dbReference type="Pfam" id="PF00239">
    <property type="entry name" value="Resolvase"/>
    <property type="match status" value="1"/>
</dbReference>
<dbReference type="InterPro" id="IPR038109">
    <property type="entry name" value="DNA_bind_recomb_sf"/>
</dbReference>
<dbReference type="GO" id="GO:0003677">
    <property type="term" value="F:DNA binding"/>
    <property type="evidence" value="ECO:0007669"/>
    <property type="project" value="UniProtKB-KW"/>
</dbReference>
<keyword evidence="1" id="KW-0238">DNA-binding</keyword>
<comment type="caution">
    <text evidence="6">The sequence shown here is derived from an EMBL/GenBank/DDBJ whole genome shotgun (WGS) entry which is preliminary data.</text>
</comment>
<proteinExistence type="predicted"/>
<evidence type="ECO:0000313" key="6">
    <source>
        <dbReference type="EMBL" id="MBP0492783.1"/>
    </source>
</evidence>
<dbReference type="Proteomes" id="UP000677537">
    <property type="component" value="Unassembled WGS sequence"/>
</dbReference>
<evidence type="ECO:0000259" key="4">
    <source>
        <dbReference type="PROSITE" id="PS51736"/>
    </source>
</evidence>